<evidence type="ECO:0008006" key="4">
    <source>
        <dbReference type="Google" id="ProtNLM"/>
    </source>
</evidence>
<sequence>MKTAFVRCAVGALAVVSIGAAVAASAPAIAKTSFDGTWSVVVVTEKGDCDRAYRYPIRINDDGSLINAGSTSFDISGKVSPNGKLVVRLSYGGKSATGQGRLSGASGTGQWAGGACAGTWTAERRG</sequence>
<dbReference type="AlphaFoldDB" id="A0A447CVM6"/>
<accession>A0A447CVM6</accession>
<feature type="signal peptide" evidence="1">
    <location>
        <begin position="1"/>
        <end position="23"/>
    </location>
</feature>
<dbReference type="OrthoDB" id="8236492at2"/>
<gene>
    <name evidence="2" type="ORF">RHODGE_RHODGE_02519</name>
</gene>
<feature type="chain" id="PRO_5019210591" description="Large exoprotein involved in heme utilization or adhesion" evidence="1">
    <location>
        <begin position="24"/>
        <end position="126"/>
    </location>
</feature>
<dbReference type="Proteomes" id="UP000289200">
    <property type="component" value="Unassembled WGS sequence"/>
</dbReference>
<name>A0A447CVM6_9BRAD</name>
<evidence type="ECO:0000313" key="3">
    <source>
        <dbReference type="Proteomes" id="UP000289200"/>
    </source>
</evidence>
<keyword evidence="1" id="KW-0732">Signal</keyword>
<protein>
    <recommendedName>
        <fullName evidence="4">Large exoprotein involved in heme utilization or adhesion</fullName>
    </recommendedName>
</protein>
<comment type="caution">
    <text evidence="2">The sequence shown here is derived from an EMBL/GenBank/DDBJ whole genome shotgun (WGS) entry which is preliminary data.</text>
</comment>
<dbReference type="EMBL" id="UWOC01000145">
    <property type="protein sequence ID" value="VCU09345.1"/>
    <property type="molecule type" value="Genomic_DNA"/>
</dbReference>
<dbReference type="RefSeq" id="WP_129609258.1">
    <property type="nucleotide sequence ID" value="NZ_UWOC01000145.1"/>
</dbReference>
<evidence type="ECO:0000313" key="2">
    <source>
        <dbReference type="EMBL" id="VCU09345.1"/>
    </source>
</evidence>
<organism evidence="2 3">
    <name type="scientific">Rhodoplanes serenus</name>
    <dbReference type="NCBI Taxonomy" id="200615"/>
    <lineage>
        <taxon>Bacteria</taxon>
        <taxon>Pseudomonadati</taxon>
        <taxon>Pseudomonadota</taxon>
        <taxon>Alphaproteobacteria</taxon>
        <taxon>Hyphomicrobiales</taxon>
        <taxon>Nitrobacteraceae</taxon>
        <taxon>Rhodoplanes</taxon>
    </lineage>
</organism>
<proteinExistence type="predicted"/>
<reference evidence="3" key="1">
    <citation type="submission" date="2018-10" db="EMBL/GenBank/DDBJ databases">
        <authorList>
            <person name="Peiro R."/>
            <person name="Begona"/>
            <person name="Cbmso G."/>
            <person name="Lopez M."/>
            <person name="Gonzalez S."/>
            <person name="Sacristan E."/>
            <person name="Castillo E."/>
        </authorList>
    </citation>
    <scope>NUCLEOTIDE SEQUENCE [LARGE SCALE GENOMIC DNA]</scope>
</reference>
<keyword evidence="3" id="KW-1185">Reference proteome</keyword>
<evidence type="ECO:0000256" key="1">
    <source>
        <dbReference type="SAM" id="SignalP"/>
    </source>
</evidence>